<dbReference type="GO" id="GO:0005524">
    <property type="term" value="F:ATP binding"/>
    <property type="evidence" value="ECO:0007669"/>
    <property type="project" value="UniProtKB-KW"/>
</dbReference>
<feature type="binding site" evidence="4">
    <location>
        <position position="60"/>
    </location>
    <ligand>
        <name>substrate</name>
    </ligand>
</feature>
<evidence type="ECO:0000256" key="1">
    <source>
        <dbReference type="ARBA" id="ARBA00010638"/>
    </source>
</evidence>
<dbReference type="GO" id="GO:0009396">
    <property type="term" value="P:folic acid-containing compound biosynthetic process"/>
    <property type="evidence" value="ECO:0007669"/>
    <property type="project" value="TreeGrafter"/>
</dbReference>
<dbReference type="Gene3D" id="3.40.50.10420">
    <property type="entry name" value="NagB/RpiA/CoA transferase-like"/>
    <property type="match status" value="1"/>
</dbReference>
<dbReference type="GO" id="GO:0035999">
    <property type="term" value="P:tetrahydrofolate interconversion"/>
    <property type="evidence" value="ECO:0007669"/>
    <property type="project" value="TreeGrafter"/>
</dbReference>
<dbReference type="EC" id="6.3.3.2" evidence="5"/>
<comment type="cofactor">
    <cofactor evidence="5">
        <name>Mg(2+)</name>
        <dbReference type="ChEBI" id="CHEBI:18420"/>
    </cofactor>
</comment>
<dbReference type="EMBL" id="JACFXV010000048">
    <property type="protein sequence ID" value="MBA5777273.1"/>
    <property type="molecule type" value="Genomic_DNA"/>
</dbReference>
<dbReference type="InterPro" id="IPR024185">
    <property type="entry name" value="FTHF_cligase-like_sf"/>
</dbReference>
<dbReference type="PIRSF" id="PIRSF006806">
    <property type="entry name" value="FTHF_cligase"/>
    <property type="match status" value="1"/>
</dbReference>
<protein>
    <recommendedName>
        <fullName evidence="5">5-formyltetrahydrofolate cyclo-ligase</fullName>
        <ecNumber evidence="5">6.3.3.2</ecNumber>
    </recommendedName>
</protein>
<evidence type="ECO:0000256" key="4">
    <source>
        <dbReference type="PIRSR" id="PIRSR006806-1"/>
    </source>
</evidence>
<sequence>MDGGGNRQAKAALREEALRRRGGLSPEARIEGSLAVADRIAELSFEPGAVVSGFWPIRDEIDPRPAMHNLRQHGHRLCLPAIVEGKLVFRRLDPETRLVKAGFGTVEPGPEADVLSPAVMLVPLAAFDRVGHRLGYGKGYYDQAIGALRSTAKPLCIGVAFSVQEVPAVPFEDHDQPLSLIVTEREIIHCREFV</sequence>
<reference evidence="6 7" key="1">
    <citation type="submission" date="2020-07" db="EMBL/GenBank/DDBJ databases">
        <title>Stappia sp., F7233, whole genome shotgun sequencing project.</title>
        <authorList>
            <person name="Jiang S."/>
            <person name="Liu Z.W."/>
            <person name="Du Z.J."/>
        </authorList>
    </citation>
    <scope>NUCLEOTIDE SEQUENCE [LARGE SCALE GENOMIC DNA]</scope>
    <source>
        <strain evidence="6 7">F7233</strain>
    </source>
</reference>
<dbReference type="NCBIfam" id="TIGR02727">
    <property type="entry name" value="MTHFS_bact"/>
    <property type="match status" value="1"/>
</dbReference>
<name>A0A839ACA6_9HYPH</name>
<proteinExistence type="inferred from homology"/>
<dbReference type="AlphaFoldDB" id="A0A839ACA6"/>
<comment type="caution">
    <text evidence="6">The sequence shown here is derived from an EMBL/GenBank/DDBJ whole genome shotgun (WGS) entry which is preliminary data.</text>
</comment>
<dbReference type="Pfam" id="PF01812">
    <property type="entry name" value="5-FTHF_cyc-lig"/>
    <property type="match status" value="1"/>
</dbReference>
<dbReference type="GO" id="GO:0030272">
    <property type="term" value="F:5-formyltetrahydrofolate cyclo-ligase activity"/>
    <property type="evidence" value="ECO:0007669"/>
    <property type="project" value="UniProtKB-EC"/>
</dbReference>
<keyword evidence="2 4" id="KW-0547">Nucleotide-binding</keyword>
<keyword evidence="7" id="KW-1185">Reference proteome</keyword>
<dbReference type="PANTHER" id="PTHR23407">
    <property type="entry name" value="ATPASE INHIBITOR/5-FORMYLTETRAHYDROFOLATE CYCLO-LIGASE"/>
    <property type="match status" value="1"/>
</dbReference>
<keyword evidence="3 4" id="KW-0067">ATP-binding</keyword>
<keyword evidence="6" id="KW-0436">Ligase</keyword>
<feature type="binding site" evidence="4">
    <location>
        <begin position="10"/>
        <end position="14"/>
    </location>
    <ligand>
        <name>ATP</name>
        <dbReference type="ChEBI" id="CHEBI:30616"/>
    </ligand>
</feature>
<accession>A0A839ACA6</accession>
<organism evidence="6 7">
    <name type="scientific">Stappia albiluteola</name>
    <dbReference type="NCBI Taxonomy" id="2758565"/>
    <lineage>
        <taxon>Bacteria</taxon>
        <taxon>Pseudomonadati</taxon>
        <taxon>Pseudomonadota</taxon>
        <taxon>Alphaproteobacteria</taxon>
        <taxon>Hyphomicrobiales</taxon>
        <taxon>Stappiaceae</taxon>
        <taxon>Stappia</taxon>
    </lineage>
</organism>
<evidence type="ECO:0000256" key="2">
    <source>
        <dbReference type="ARBA" id="ARBA00022741"/>
    </source>
</evidence>
<dbReference type="InterPro" id="IPR037171">
    <property type="entry name" value="NagB/RpiA_transferase-like"/>
</dbReference>
<comment type="catalytic activity">
    <reaction evidence="5">
        <text>(6S)-5-formyl-5,6,7,8-tetrahydrofolate + ATP = (6R)-5,10-methenyltetrahydrofolate + ADP + phosphate</text>
        <dbReference type="Rhea" id="RHEA:10488"/>
        <dbReference type="ChEBI" id="CHEBI:30616"/>
        <dbReference type="ChEBI" id="CHEBI:43474"/>
        <dbReference type="ChEBI" id="CHEBI:57455"/>
        <dbReference type="ChEBI" id="CHEBI:57457"/>
        <dbReference type="ChEBI" id="CHEBI:456216"/>
        <dbReference type="EC" id="6.3.3.2"/>
    </reaction>
</comment>
<dbReference type="Proteomes" id="UP000541109">
    <property type="component" value="Unassembled WGS sequence"/>
</dbReference>
<comment type="similarity">
    <text evidence="1 5">Belongs to the 5-formyltetrahydrofolate cyclo-ligase family.</text>
</comment>
<evidence type="ECO:0000256" key="5">
    <source>
        <dbReference type="RuleBase" id="RU361279"/>
    </source>
</evidence>
<gene>
    <name evidence="6" type="ORF">H2509_09050</name>
</gene>
<dbReference type="PANTHER" id="PTHR23407:SF1">
    <property type="entry name" value="5-FORMYLTETRAHYDROFOLATE CYCLO-LIGASE"/>
    <property type="match status" value="1"/>
</dbReference>
<evidence type="ECO:0000313" key="7">
    <source>
        <dbReference type="Proteomes" id="UP000541109"/>
    </source>
</evidence>
<keyword evidence="5" id="KW-0479">Metal-binding</keyword>
<dbReference type="GO" id="GO:0046872">
    <property type="term" value="F:metal ion binding"/>
    <property type="evidence" value="ECO:0007669"/>
    <property type="project" value="UniProtKB-KW"/>
</dbReference>
<evidence type="ECO:0000313" key="6">
    <source>
        <dbReference type="EMBL" id="MBA5777273.1"/>
    </source>
</evidence>
<keyword evidence="5" id="KW-0460">Magnesium</keyword>
<dbReference type="InterPro" id="IPR002698">
    <property type="entry name" value="FTHF_cligase"/>
</dbReference>
<feature type="binding site" evidence="4">
    <location>
        <begin position="133"/>
        <end position="141"/>
    </location>
    <ligand>
        <name>ATP</name>
        <dbReference type="ChEBI" id="CHEBI:30616"/>
    </ligand>
</feature>
<dbReference type="SUPFAM" id="SSF100950">
    <property type="entry name" value="NagB/RpiA/CoA transferase-like"/>
    <property type="match status" value="1"/>
</dbReference>
<evidence type="ECO:0000256" key="3">
    <source>
        <dbReference type="ARBA" id="ARBA00022840"/>
    </source>
</evidence>